<comment type="caution">
    <text evidence="2">The sequence shown here is derived from an EMBL/GenBank/DDBJ whole genome shotgun (WGS) entry which is preliminary data.</text>
</comment>
<evidence type="ECO:0000313" key="2">
    <source>
        <dbReference type="EMBL" id="GGG99339.1"/>
    </source>
</evidence>
<organism evidence="2 3">
    <name type="scientific">Glycocaulis albus</name>
    <dbReference type="NCBI Taxonomy" id="1382801"/>
    <lineage>
        <taxon>Bacteria</taxon>
        <taxon>Pseudomonadati</taxon>
        <taxon>Pseudomonadota</taxon>
        <taxon>Alphaproteobacteria</taxon>
        <taxon>Maricaulales</taxon>
        <taxon>Maricaulaceae</taxon>
        <taxon>Glycocaulis</taxon>
    </lineage>
</organism>
<accession>A0ABQ1XPE6</accession>
<name>A0ABQ1XPE6_9PROT</name>
<dbReference type="RefSeq" id="WP_188451857.1">
    <property type="nucleotide sequence ID" value="NZ_BMFS01000005.1"/>
</dbReference>
<feature type="compositionally biased region" description="Low complexity" evidence="1">
    <location>
        <begin position="127"/>
        <end position="137"/>
    </location>
</feature>
<dbReference type="EMBL" id="BMFS01000005">
    <property type="protein sequence ID" value="GGG99339.1"/>
    <property type="molecule type" value="Genomic_DNA"/>
</dbReference>
<proteinExistence type="predicted"/>
<dbReference type="Proteomes" id="UP000648722">
    <property type="component" value="Unassembled WGS sequence"/>
</dbReference>
<evidence type="ECO:0000256" key="1">
    <source>
        <dbReference type="SAM" id="MobiDB-lite"/>
    </source>
</evidence>
<feature type="region of interest" description="Disordered" evidence="1">
    <location>
        <begin position="100"/>
        <end position="162"/>
    </location>
</feature>
<reference evidence="3" key="1">
    <citation type="journal article" date="2019" name="Int. J. Syst. Evol. Microbiol.">
        <title>The Global Catalogue of Microorganisms (GCM) 10K type strain sequencing project: providing services to taxonomists for standard genome sequencing and annotation.</title>
        <authorList>
            <consortium name="The Broad Institute Genomics Platform"/>
            <consortium name="The Broad Institute Genome Sequencing Center for Infectious Disease"/>
            <person name="Wu L."/>
            <person name="Ma J."/>
        </authorList>
    </citation>
    <scope>NUCLEOTIDE SEQUENCE [LARGE SCALE GENOMIC DNA]</scope>
    <source>
        <strain evidence="3">CGMCC 1.12766</strain>
    </source>
</reference>
<evidence type="ECO:0000313" key="3">
    <source>
        <dbReference type="Proteomes" id="UP000648722"/>
    </source>
</evidence>
<protein>
    <submittedName>
        <fullName evidence="2">Uncharacterized protein</fullName>
    </submittedName>
</protein>
<keyword evidence="3" id="KW-1185">Reference proteome</keyword>
<sequence length="162" mass="17145">MNDTPSRLDLDRARAALAKVRDEGAIAVRAPRPADLSRLREEADRRHRIETRAGAFRMELRSQLGLADTQGPYSPLPLNTSGVLGHALCDADICTPEPPMAAAPARPKADPAPSIAGDHADTGFAGEAPAVEPVAPETDAGWADGAPEPEAPPQRKKFLGLF</sequence>
<gene>
    <name evidence="2" type="ORF">GCM10007420_13990</name>
</gene>